<organism evidence="3 4">
    <name type="scientific">Nicotiana tabacum</name>
    <name type="common">Common tobacco</name>
    <dbReference type="NCBI Taxonomy" id="4097"/>
    <lineage>
        <taxon>Eukaryota</taxon>
        <taxon>Viridiplantae</taxon>
        <taxon>Streptophyta</taxon>
        <taxon>Embryophyta</taxon>
        <taxon>Tracheophyta</taxon>
        <taxon>Spermatophyta</taxon>
        <taxon>Magnoliopsida</taxon>
        <taxon>eudicotyledons</taxon>
        <taxon>Gunneridae</taxon>
        <taxon>Pentapetalae</taxon>
        <taxon>asterids</taxon>
        <taxon>lamiids</taxon>
        <taxon>Solanales</taxon>
        <taxon>Solanaceae</taxon>
        <taxon>Nicotianoideae</taxon>
        <taxon>Nicotianeae</taxon>
        <taxon>Nicotiana</taxon>
    </lineage>
</organism>
<dbReference type="FunFam" id="3.40.50.2000:FF:000037">
    <property type="entry name" value="Glycosyltransferase"/>
    <property type="match status" value="1"/>
</dbReference>
<sequence length="468" mass="52902">MATKNYHVMVFPWLAFGHMLPFLELSKKLAAKGTRVSYVSTPKNLQRLPPVHSSLGDKIKMLEIPLPSVDGLPVNCEATVDLQPEEIQYLKKAYDKLALPFEELLLENLPDLILIDFAPFWIPEIAAKYGVSTAFFSVYTASTLAYLGPPVELKNGTLRTRPEHFVHPPPWFNFHSLVAHRPDYAPTMMRNTHCPDASGVPSGQRIAKIVEGCKFVVVRSCNEFEEKYINLIEELYQRPVLPIGILPPAPETGTQPQTDSGWSYIFRWLNKQKSKSVVFVGFGSEYKMPIKQIHELACALELSEQPFLWILRKPEGVEYQEVLPTGFLSRVSNQGIVSLGWAPQQDILAHPSIGGCLFHSGWGTIIEALSFGHRLVLIPMVADQGLNAKLLVEKEIGHEVPRNEDGSFCKDIVANSIRLVMNTEEGEKLRLRTAQVQKIFSNHRVHDSYIDQFIQHIKRLEFQKGNEK</sequence>
<gene>
    <name evidence="4" type="primary">LOC107760202</name>
</gene>
<dbReference type="InterPro" id="IPR002213">
    <property type="entry name" value="UDP_glucos_trans"/>
</dbReference>
<dbReference type="GO" id="GO:0035251">
    <property type="term" value="F:UDP-glucosyltransferase activity"/>
    <property type="evidence" value="ECO:0000318"/>
    <property type="project" value="GO_Central"/>
</dbReference>
<dbReference type="OMA" id="WGTIVES"/>
<dbReference type="Gene3D" id="3.40.50.2000">
    <property type="entry name" value="Glycogen Phosphorylase B"/>
    <property type="match status" value="2"/>
</dbReference>
<evidence type="ECO:0000313" key="3">
    <source>
        <dbReference type="Proteomes" id="UP000790787"/>
    </source>
</evidence>
<dbReference type="PaxDb" id="4097-A0A1S3X1Y3"/>
<dbReference type="SMR" id="A0A1S3X1Y3"/>
<name>A0A1S3X1Y3_TOBAC</name>
<dbReference type="SUPFAM" id="SSF53756">
    <property type="entry name" value="UDP-Glycosyltransferase/glycogen phosphorylase"/>
    <property type="match status" value="1"/>
</dbReference>
<dbReference type="PANTHER" id="PTHR48049:SF75">
    <property type="entry name" value="UDP-RHAMNOSE:RHAMNOSYLTRANSFERASE 1"/>
    <property type="match status" value="1"/>
</dbReference>
<dbReference type="RefSeq" id="XP_016433703.1">
    <property type="nucleotide sequence ID" value="XM_016578217.1"/>
</dbReference>
<dbReference type="RefSeq" id="XP_016433703.1">
    <property type="nucleotide sequence ID" value="XM_016578217.2"/>
</dbReference>
<evidence type="ECO:0000256" key="1">
    <source>
        <dbReference type="ARBA" id="ARBA00009995"/>
    </source>
</evidence>
<dbReference type="CDD" id="cd03784">
    <property type="entry name" value="GT1_Gtf-like"/>
    <property type="match status" value="1"/>
</dbReference>
<evidence type="ECO:0000313" key="4">
    <source>
        <dbReference type="RefSeq" id="XP_016433703.1"/>
    </source>
</evidence>
<dbReference type="AlphaFoldDB" id="A0A1S3X1Y3"/>
<dbReference type="KEGG" id="nta:107760202"/>
<protein>
    <submittedName>
        <fullName evidence="4">UDP-rhamnose:rhamnosyltransferase 1</fullName>
    </submittedName>
</protein>
<reference evidence="3" key="1">
    <citation type="journal article" date="2014" name="Nat. Commun.">
        <title>The tobacco genome sequence and its comparison with those of tomato and potato.</title>
        <authorList>
            <person name="Sierro N."/>
            <person name="Battey J.N."/>
            <person name="Ouadi S."/>
            <person name="Bakaher N."/>
            <person name="Bovet L."/>
            <person name="Willig A."/>
            <person name="Goepfert S."/>
            <person name="Peitsch M.C."/>
            <person name="Ivanov N.V."/>
        </authorList>
    </citation>
    <scope>NUCLEOTIDE SEQUENCE [LARGE SCALE GENOMIC DNA]</scope>
</reference>
<reference evidence="4" key="2">
    <citation type="submission" date="2025-08" db="UniProtKB">
        <authorList>
            <consortium name="RefSeq"/>
        </authorList>
    </citation>
    <scope>IDENTIFICATION</scope>
    <source>
        <tissue evidence="4">Leaf</tissue>
    </source>
</reference>
<evidence type="ECO:0000256" key="2">
    <source>
        <dbReference type="ARBA" id="ARBA00022679"/>
    </source>
</evidence>
<dbReference type="OrthoDB" id="892934at2759"/>
<comment type="similarity">
    <text evidence="1">Belongs to the UDP-glycosyltransferase family.</text>
</comment>
<proteinExistence type="inferred from homology"/>
<dbReference type="InterPro" id="IPR050481">
    <property type="entry name" value="UDP-glycosyltransf_plant"/>
</dbReference>
<dbReference type="GeneID" id="107760202"/>
<dbReference type="Proteomes" id="UP000790787">
    <property type="component" value="Chromosome 7"/>
</dbReference>
<keyword evidence="2" id="KW-0808">Transferase</keyword>
<dbReference type="PANTHER" id="PTHR48049">
    <property type="entry name" value="GLYCOSYLTRANSFERASE"/>
    <property type="match status" value="1"/>
</dbReference>
<accession>A0A1S3X1Y3</accession>
<dbReference type="Pfam" id="PF00201">
    <property type="entry name" value="UDPGT"/>
    <property type="match status" value="1"/>
</dbReference>
<keyword evidence="3" id="KW-1185">Reference proteome</keyword>